<dbReference type="Proteomes" id="UP000275925">
    <property type="component" value="Unassembled WGS sequence"/>
</dbReference>
<accession>A0A388TFR0</accession>
<protein>
    <submittedName>
        <fullName evidence="1">Uncharacterized protein</fullName>
    </submittedName>
</protein>
<proteinExistence type="predicted"/>
<reference evidence="1 2" key="1">
    <citation type="journal article" date="2019" name="ISME J.">
        <title>Genome analyses of uncultured TG2/ZB3 bacteria in 'Margulisbacteria' specifically attached to ectosymbiotic spirochetes of protists in the termite gut.</title>
        <authorList>
            <person name="Utami Y.D."/>
            <person name="Kuwahara H."/>
            <person name="Igai K."/>
            <person name="Murakami T."/>
            <person name="Sugaya K."/>
            <person name="Morikawa T."/>
            <person name="Nagura Y."/>
            <person name="Yuki M."/>
            <person name="Deevong P."/>
            <person name="Inoue T."/>
            <person name="Kihara K."/>
            <person name="Lo N."/>
            <person name="Yamada A."/>
            <person name="Ohkuma M."/>
            <person name="Hongoh Y."/>
        </authorList>
    </citation>
    <scope>NUCLEOTIDE SEQUENCE [LARGE SCALE GENOMIC DNA]</scope>
    <source>
        <strain evidence="1">NkOx7-02</strain>
    </source>
</reference>
<dbReference type="AlphaFoldDB" id="A0A388TFR0"/>
<evidence type="ECO:0000313" key="1">
    <source>
        <dbReference type="EMBL" id="GBR75595.1"/>
    </source>
</evidence>
<sequence>MTIATNQLITASDMTAALNTKEQVVNRVDAVGSSSTDDQYPSSKAASAVISSIRNVSLKDKALDNAVIHLNSADAASISGAKNFKTSPTIANTATEAGNYNNKLAFEAQLYAINSRVEKTVSKVSNSNWASYSSSDDHYPSCAAVYKAIEDLKSTLRTAGMID</sequence>
<name>A0A388TFR0_9BACT</name>
<organism evidence="1 2">
    <name type="scientific">Candidatus Termititenax persephonae</name>
    <dbReference type="NCBI Taxonomy" id="2218525"/>
    <lineage>
        <taxon>Bacteria</taxon>
        <taxon>Bacillati</taxon>
        <taxon>Candidatus Margulisiibacteriota</taxon>
        <taxon>Candidatus Termititenacia</taxon>
        <taxon>Candidatus Termititenacales</taxon>
        <taxon>Candidatus Termititenacaceae</taxon>
        <taxon>Candidatus Termititenax</taxon>
    </lineage>
</organism>
<evidence type="ECO:0000313" key="2">
    <source>
        <dbReference type="Proteomes" id="UP000275925"/>
    </source>
</evidence>
<comment type="caution">
    <text evidence="1">The sequence shown here is derived from an EMBL/GenBank/DDBJ whole genome shotgun (WGS) entry which is preliminary data.</text>
</comment>
<keyword evidence="2" id="KW-1185">Reference proteome</keyword>
<dbReference type="EMBL" id="BGZO01000004">
    <property type="protein sequence ID" value="GBR75595.1"/>
    <property type="molecule type" value="Genomic_DNA"/>
</dbReference>
<gene>
    <name evidence="1" type="ORF">NO2_0253</name>
</gene>